<keyword evidence="6" id="KW-1185">Reference proteome</keyword>
<dbReference type="Gene3D" id="1.10.10.10">
    <property type="entry name" value="Winged helix-like DNA-binding domain superfamily/Winged helix DNA-binding domain"/>
    <property type="match status" value="1"/>
</dbReference>
<evidence type="ECO:0000256" key="2">
    <source>
        <dbReference type="ARBA" id="ARBA00023125"/>
    </source>
</evidence>
<proteinExistence type="predicted"/>
<evidence type="ECO:0000313" key="6">
    <source>
        <dbReference type="Proteomes" id="UP001500298"/>
    </source>
</evidence>
<accession>A0ABP9D5A1</accession>
<reference evidence="6" key="1">
    <citation type="journal article" date="2019" name="Int. J. Syst. Evol. Microbiol.">
        <title>The Global Catalogue of Microorganisms (GCM) 10K type strain sequencing project: providing services to taxonomists for standard genome sequencing and annotation.</title>
        <authorList>
            <consortium name="The Broad Institute Genomics Platform"/>
            <consortium name="The Broad Institute Genome Sequencing Center for Infectious Disease"/>
            <person name="Wu L."/>
            <person name="Ma J."/>
        </authorList>
    </citation>
    <scope>NUCLEOTIDE SEQUENCE [LARGE SCALE GENOMIC DNA]</scope>
    <source>
        <strain evidence="6">JCM 18326</strain>
    </source>
</reference>
<dbReference type="RefSeq" id="WP_345368721.1">
    <property type="nucleotide sequence ID" value="NZ_BAABJX010000007.1"/>
</dbReference>
<evidence type="ECO:0000256" key="1">
    <source>
        <dbReference type="ARBA" id="ARBA00022553"/>
    </source>
</evidence>
<sequence>MGKKVLIIDDEINNIKVIADFFVKQDRSHKVMTSLNPRQGYQVAIEQQPDLIVMDWEMPEINGIELLGMLKKNETTKEIPVIIATGKMVSSDNLATALAAGAEDYIRKPLDLVELEARVRTVCRLNEQYKQMKELLKNEIDLKNRKLATATMYASQRNQSLIQVTDKLQNVIDGPESKDPRQELKALKKEINSFLDMDDSWENYKIHFEEVHPQFFDKIKAVEAKVTNNDLKLCAYLCMGLDNKEIAHLCNITHDGVKKSLYRLKKKLRLGEEENLRSFIQQLDTVEQAPVLG</sequence>
<name>A0ABP9D5A1_9BACT</name>
<feature type="modified residue" description="4-aspartylphosphate" evidence="3">
    <location>
        <position position="55"/>
    </location>
</feature>
<dbReference type="SMART" id="SM00448">
    <property type="entry name" value="REC"/>
    <property type="match status" value="1"/>
</dbReference>
<comment type="caution">
    <text evidence="5">The sequence shown here is derived from an EMBL/GenBank/DDBJ whole genome shotgun (WGS) entry which is preliminary data.</text>
</comment>
<feature type="domain" description="Response regulatory" evidence="4">
    <location>
        <begin position="4"/>
        <end position="123"/>
    </location>
</feature>
<organism evidence="5 6">
    <name type="scientific">Algivirga pacifica</name>
    <dbReference type="NCBI Taxonomy" id="1162670"/>
    <lineage>
        <taxon>Bacteria</taxon>
        <taxon>Pseudomonadati</taxon>
        <taxon>Bacteroidota</taxon>
        <taxon>Cytophagia</taxon>
        <taxon>Cytophagales</taxon>
        <taxon>Flammeovirgaceae</taxon>
        <taxon>Algivirga</taxon>
    </lineage>
</organism>
<dbReference type="InterPro" id="IPR036388">
    <property type="entry name" value="WH-like_DNA-bd_sf"/>
</dbReference>
<dbReference type="PANTHER" id="PTHR44591:SF3">
    <property type="entry name" value="RESPONSE REGULATORY DOMAIN-CONTAINING PROTEIN"/>
    <property type="match status" value="1"/>
</dbReference>
<dbReference type="EMBL" id="BAABJX010000007">
    <property type="protein sequence ID" value="GAA4822619.1"/>
    <property type="molecule type" value="Genomic_DNA"/>
</dbReference>
<dbReference type="SUPFAM" id="SSF52172">
    <property type="entry name" value="CheY-like"/>
    <property type="match status" value="1"/>
</dbReference>
<evidence type="ECO:0000259" key="4">
    <source>
        <dbReference type="PROSITE" id="PS50110"/>
    </source>
</evidence>
<dbReference type="InterPro" id="IPR050595">
    <property type="entry name" value="Bact_response_regulator"/>
</dbReference>
<evidence type="ECO:0000256" key="3">
    <source>
        <dbReference type="PROSITE-ProRule" id="PRU00169"/>
    </source>
</evidence>
<dbReference type="InterPro" id="IPR011006">
    <property type="entry name" value="CheY-like_superfamily"/>
</dbReference>
<dbReference type="InterPro" id="IPR016032">
    <property type="entry name" value="Sig_transdc_resp-reg_C-effctor"/>
</dbReference>
<dbReference type="InterPro" id="IPR001789">
    <property type="entry name" value="Sig_transdc_resp-reg_receiver"/>
</dbReference>
<keyword evidence="1 3" id="KW-0597">Phosphoprotein</keyword>
<protein>
    <recommendedName>
        <fullName evidence="4">Response regulatory domain-containing protein</fullName>
    </recommendedName>
</protein>
<dbReference type="Proteomes" id="UP001500298">
    <property type="component" value="Unassembled WGS sequence"/>
</dbReference>
<keyword evidence="2" id="KW-0238">DNA-binding</keyword>
<gene>
    <name evidence="5" type="ORF">GCM10023331_03700</name>
</gene>
<dbReference type="Gene3D" id="3.40.50.2300">
    <property type="match status" value="1"/>
</dbReference>
<evidence type="ECO:0000313" key="5">
    <source>
        <dbReference type="EMBL" id="GAA4822619.1"/>
    </source>
</evidence>
<dbReference type="PROSITE" id="PS50110">
    <property type="entry name" value="RESPONSE_REGULATORY"/>
    <property type="match status" value="1"/>
</dbReference>
<dbReference type="PANTHER" id="PTHR44591">
    <property type="entry name" value="STRESS RESPONSE REGULATOR PROTEIN 1"/>
    <property type="match status" value="1"/>
</dbReference>
<dbReference type="Pfam" id="PF00072">
    <property type="entry name" value="Response_reg"/>
    <property type="match status" value="1"/>
</dbReference>
<dbReference type="SUPFAM" id="SSF46894">
    <property type="entry name" value="C-terminal effector domain of the bipartite response regulators"/>
    <property type="match status" value="1"/>
</dbReference>